<dbReference type="AlphaFoldDB" id="A0A6G1G3C0"/>
<keyword evidence="3" id="KW-1185">Reference proteome</keyword>
<evidence type="ECO:0000313" key="3">
    <source>
        <dbReference type="Proteomes" id="UP000504638"/>
    </source>
</evidence>
<dbReference type="RefSeq" id="XP_033534185.1">
    <property type="nucleotide sequence ID" value="XM_033675341.1"/>
</dbReference>
<evidence type="ECO:0000313" key="4">
    <source>
        <dbReference type="RefSeq" id="XP_033534185.1"/>
    </source>
</evidence>
<evidence type="ECO:0000313" key="2">
    <source>
        <dbReference type="EMBL" id="KAF1812554.1"/>
    </source>
</evidence>
<evidence type="ECO:0000256" key="1">
    <source>
        <dbReference type="SAM" id="MobiDB-lite"/>
    </source>
</evidence>
<proteinExistence type="predicted"/>
<feature type="compositionally biased region" description="Basic and acidic residues" evidence="1">
    <location>
        <begin position="95"/>
        <end position="110"/>
    </location>
</feature>
<feature type="compositionally biased region" description="Basic and acidic residues" evidence="1">
    <location>
        <begin position="34"/>
        <end position="46"/>
    </location>
</feature>
<dbReference type="GeneID" id="54415911"/>
<feature type="compositionally biased region" description="Polar residues" evidence="1">
    <location>
        <begin position="73"/>
        <end position="89"/>
    </location>
</feature>
<feature type="region of interest" description="Disordered" evidence="1">
    <location>
        <begin position="1"/>
        <end position="135"/>
    </location>
</feature>
<dbReference type="OrthoDB" id="6247875at2759"/>
<reference evidence="4" key="2">
    <citation type="submission" date="2020-04" db="EMBL/GenBank/DDBJ databases">
        <authorList>
            <consortium name="NCBI Genome Project"/>
        </authorList>
    </citation>
    <scope>NUCLEOTIDE SEQUENCE</scope>
    <source>
        <strain evidence="4">CBS 781.70</strain>
    </source>
</reference>
<reference evidence="4" key="3">
    <citation type="submission" date="2025-04" db="UniProtKB">
        <authorList>
            <consortium name="RefSeq"/>
        </authorList>
    </citation>
    <scope>IDENTIFICATION</scope>
    <source>
        <strain evidence="4">CBS 781.70</strain>
    </source>
</reference>
<gene>
    <name evidence="2 4" type="ORF">P152DRAFT_342635</name>
</gene>
<reference evidence="2 4" key="1">
    <citation type="submission" date="2020-01" db="EMBL/GenBank/DDBJ databases">
        <authorList>
            <consortium name="DOE Joint Genome Institute"/>
            <person name="Haridas S."/>
            <person name="Albert R."/>
            <person name="Binder M."/>
            <person name="Bloem J."/>
            <person name="Labutti K."/>
            <person name="Salamov A."/>
            <person name="Andreopoulos B."/>
            <person name="Baker S.E."/>
            <person name="Barry K."/>
            <person name="Bills G."/>
            <person name="Bluhm B.H."/>
            <person name="Cannon C."/>
            <person name="Castanera R."/>
            <person name="Culley D.E."/>
            <person name="Daum C."/>
            <person name="Ezra D."/>
            <person name="Gonzalez J.B."/>
            <person name="Henrissat B."/>
            <person name="Kuo A."/>
            <person name="Liang C."/>
            <person name="Lipzen A."/>
            <person name="Lutzoni F."/>
            <person name="Magnuson J."/>
            <person name="Mondo S."/>
            <person name="Nolan M."/>
            <person name="Ohm R."/>
            <person name="Pangilinan J."/>
            <person name="Park H.-J."/>
            <person name="Ramirez L."/>
            <person name="Alfaro M."/>
            <person name="Sun H."/>
            <person name="Tritt A."/>
            <person name="Yoshinaga Y."/>
            <person name="Zwiers L.-H."/>
            <person name="Turgeon B.G."/>
            <person name="Goodwin S.B."/>
            <person name="Spatafora J.W."/>
            <person name="Crous P.W."/>
            <person name="Grigoriev I.V."/>
        </authorList>
    </citation>
    <scope>NUCLEOTIDE SEQUENCE</scope>
    <source>
        <strain evidence="2 4">CBS 781.70</strain>
    </source>
</reference>
<dbReference type="EMBL" id="ML975157">
    <property type="protein sequence ID" value="KAF1812554.1"/>
    <property type="molecule type" value="Genomic_DNA"/>
</dbReference>
<accession>A0A6G1G3C0</accession>
<dbReference type="Proteomes" id="UP000504638">
    <property type="component" value="Unplaced"/>
</dbReference>
<name>A0A6G1G3C0_9PEZI</name>
<feature type="compositionally biased region" description="Polar residues" evidence="1">
    <location>
        <begin position="47"/>
        <end position="64"/>
    </location>
</feature>
<sequence>MSARSITSSHHSSTLGKVSPGSIAPTRHSSRRSHSSESNHSARSDTTETPTQLSLSRSLIATRSSRGRGDAISTESSNASPPLSQSPSFRLTRKRAAEEFERTVESKPVEVDEMDMEEISPTHTRASSGDSGGGQAGLHVCLCQPDPKIPRPRNGESNICHVCSQ</sequence>
<protein>
    <submittedName>
        <fullName evidence="2 4">Uncharacterized protein</fullName>
    </submittedName>
</protein>
<feature type="compositionally biased region" description="Low complexity" evidence="1">
    <location>
        <begin position="1"/>
        <end position="14"/>
    </location>
</feature>
<organism evidence="2">
    <name type="scientific">Eremomyces bilateralis CBS 781.70</name>
    <dbReference type="NCBI Taxonomy" id="1392243"/>
    <lineage>
        <taxon>Eukaryota</taxon>
        <taxon>Fungi</taxon>
        <taxon>Dikarya</taxon>
        <taxon>Ascomycota</taxon>
        <taxon>Pezizomycotina</taxon>
        <taxon>Dothideomycetes</taxon>
        <taxon>Dothideomycetes incertae sedis</taxon>
        <taxon>Eremomycetales</taxon>
        <taxon>Eremomycetaceae</taxon>
        <taxon>Eremomyces</taxon>
    </lineage>
</organism>